<evidence type="ECO:0000256" key="3">
    <source>
        <dbReference type="ARBA" id="ARBA00023163"/>
    </source>
</evidence>
<feature type="domain" description="HTH iclR-type" evidence="4">
    <location>
        <begin position="16"/>
        <end position="74"/>
    </location>
</feature>
<dbReference type="EMBL" id="QDGZ01000002">
    <property type="protein sequence ID" value="PVG83816.1"/>
    <property type="molecule type" value="Genomic_DNA"/>
</dbReference>
<comment type="caution">
    <text evidence="6">The sequence shown here is derived from an EMBL/GenBank/DDBJ whole genome shotgun (WGS) entry which is preliminary data.</text>
</comment>
<evidence type="ECO:0000259" key="5">
    <source>
        <dbReference type="PROSITE" id="PS51078"/>
    </source>
</evidence>
<reference evidence="6 7" key="1">
    <citation type="submission" date="2018-04" db="EMBL/GenBank/DDBJ databases">
        <title>Genome of Nocardioides gansuensis WSJ-1.</title>
        <authorList>
            <person name="Wu S."/>
            <person name="Wang G."/>
        </authorList>
    </citation>
    <scope>NUCLEOTIDE SEQUENCE [LARGE SCALE GENOMIC DNA]</scope>
    <source>
        <strain evidence="6 7">WSJ-1</strain>
    </source>
</reference>
<dbReference type="SMART" id="SM00346">
    <property type="entry name" value="HTH_ICLR"/>
    <property type="match status" value="1"/>
</dbReference>
<dbReference type="Proteomes" id="UP000246018">
    <property type="component" value="Unassembled WGS sequence"/>
</dbReference>
<proteinExistence type="predicted"/>
<keyword evidence="7" id="KW-1185">Reference proteome</keyword>
<dbReference type="InterPro" id="IPR005471">
    <property type="entry name" value="Tscrpt_reg_IclR_N"/>
</dbReference>
<protein>
    <submittedName>
        <fullName evidence="6">IclR family transcriptional regulator</fullName>
    </submittedName>
</protein>
<evidence type="ECO:0000256" key="2">
    <source>
        <dbReference type="ARBA" id="ARBA00023125"/>
    </source>
</evidence>
<dbReference type="InterPro" id="IPR050707">
    <property type="entry name" value="HTH_MetabolicPath_Reg"/>
</dbReference>
<accession>A0A2T8FDN1</accession>
<keyword evidence="1" id="KW-0805">Transcription regulation</keyword>
<dbReference type="SUPFAM" id="SSF55781">
    <property type="entry name" value="GAF domain-like"/>
    <property type="match status" value="1"/>
</dbReference>
<dbReference type="GO" id="GO:0045892">
    <property type="term" value="P:negative regulation of DNA-templated transcription"/>
    <property type="evidence" value="ECO:0007669"/>
    <property type="project" value="TreeGrafter"/>
</dbReference>
<dbReference type="AlphaFoldDB" id="A0A2T8FDN1"/>
<dbReference type="PROSITE" id="PS51078">
    <property type="entry name" value="ICLR_ED"/>
    <property type="match status" value="1"/>
</dbReference>
<dbReference type="PROSITE" id="PS51077">
    <property type="entry name" value="HTH_ICLR"/>
    <property type="match status" value="1"/>
</dbReference>
<evidence type="ECO:0000313" key="6">
    <source>
        <dbReference type="EMBL" id="PVG83816.1"/>
    </source>
</evidence>
<evidence type="ECO:0000259" key="4">
    <source>
        <dbReference type="PROSITE" id="PS51077"/>
    </source>
</evidence>
<dbReference type="GO" id="GO:0003677">
    <property type="term" value="F:DNA binding"/>
    <property type="evidence" value="ECO:0007669"/>
    <property type="project" value="UniProtKB-KW"/>
</dbReference>
<dbReference type="InterPro" id="IPR014757">
    <property type="entry name" value="Tscrpt_reg_IclR_C"/>
</dbReference>
<dbReference type="SUPFAM" id="SSF46785">
    <property type="entry name" value="Winged helix' DNA-binding domain"/>
    <property type="match status" value="1"/>
</dbReference>
<keyword evidence="2" id="KW-0238">DNA-binding</keyword>
<gene>
    <name evidence="6" type="ORF">DDE18_05785</name>
</gene>
<dbReference type="PANTHER" id="PTHR30136:SF24">
    <property type="entry name" value="HTH-TYPE TRANSCRIPTIONAL REPRESSOR ALLR"/>
    <property type="match status" value="1"/>
</dbReference>
<evidence type="ECO:0000256" key="1">
    <source>
        <dbReference type="ARBA" id="ARBA00023015"/>
    </source>
</evidence>
<dbReference type="InterPro" id="IPR036388">
    <property type="entry name" value="WH-like_DNA-bd_sf"/>
</dbReference>
<dbReference type="PANTHER" id="PTHR30136">
    <property type="entry name" value="HELIX-TURN-HELIX TRANSCRIPTIONAL REGULATOR, ICLR FAMILY"/>
    <property type="match status" value="1"/>
</dbReference>
<dbReference type="Gene3D" id="3.30.450.40">
    <property type="match status" value="1"/>
</dbReference>
<dbReference type="OrthoDB" id="60629at2"/>
<keyword evidence="3" id="KW-0804">Transcription</keyword>
<dbReference type="Pfam" id="PF09339">
    <property type="entry name" value="HTH_IclR"/>
    <property type="match status" value="1"/>
</dbReference>
<dbReference type="InterPro" id="IPR036390">
    <property type="entry name" value="WH_DNA-bd_sf"/>
</dbReference>
<name>A0A2T8FDN1_9ACTN</name>
<dbReference type="GO" id="GO:0003700">
    <property type="term" value="F:DNA-binding transcription factor activity"/>
    <property type="evidence" value="ECO:0007669"/>
    <property type="project" value="TreeGrafter"/>
</dbReference>
<dbReference type="Gene3D" id="1.10.10.10">
    <property type="entry name" value="Winged helix-like DNA-binding domain superfamily/Winged helix DNA-binding domain"/>
    <property type="match status" value="1"/>
</dbReference>
<organism evidence="6 7">
    <name type="scientific">Nocardioides gansuensis</name>
    <dbReference type="NCBI Taxonomy" id="2138300"/>
    <lineage>
        <taxon>Bacteria</taxon>
        <taxon>Bacillati</taxon>
        <taxon>Actinomycetota</taxon>
        <taxon>Actinomycetes</taxon>
        <taxon>Propionibacteriales</taxon>
        <taxon>Nocardioidaceae</taxon>
        <taxon>Nocardioides</taxon>
    </lineage>
</organism>
<dbReference type="InterPro" id="IPR029016">
    <property type="entry name" value="GAF-like_dom_sf"/>
</dbReference>
<feature type="domain" description="IclR-ED" evidence="5">
    <location>
        <begin position="75"/>
        <end position="258"/>
    </location>
</feature>
<dbReference type="Pfam" id="PF01614">
    <property type="entry name" value="IclR_C"/>
    <property type="match status" value="1"/>
</dbReference>
<evidence type="ECO:0000313" key="7">
    <source>
        <dbReference type="Proteomes" id="UP000246018"/>
    </source>
</evidence>
<sequence>MAGAMTADATSAHRRASAAGKLTAVVEVLAHEGSTSRIAEATGLATSTVHRILQELVELGWAREDGEHGYLLGPRLLALTGHRSDEGTIVRLAHPVLRALNEHTGIAVHFALRSGDTCVYVDKLDGLRPYRMRSRVGLAIPMHCTAIGKSVLAHTPESEVRALAARTGLPGMTPHTLTDLDRLLAELRAVRRREFAVDAEENELGIRCVGAPVFDHRGRPIGGISVSALVHEMGPRDVRRLAPVVAAAAGEITAALGGRVLD</sequence>